<dbReference type="PANTHER" id="PTHR22930">
    <property type="match status" value="1"/>
</dbReference>
<keyword evidence="5" id="KW-0479">Metal-binding</keyword>
<dbReference type="GO" id="GO:0004518">
    <property type="term" value="F:nuclease activity"/>
    <property type="evidence" value="ECO:0007669"/>
    <property type="project" value="UniProtKB-KW"/>
</dbReference>
<evidence type="ECO:0000256" key="5">
    <source>
        <dbReference type="ARBA" id="ARBA00022723"/>
    </source>
</evidence>
<evidence type="ECO:0000256" key="7">
    <source>
        <dbReference type="ARBA" id="ARBA00023242"/>
    </source>
</evidence>
<accession>A0A3P9IPU6</accession>
<dbReference type="GO" id="GO:0016787">
    <property type="term" value="F:hydrolase activity"/>
    <property type="evidence" value="ECO:0007669"/>
    <property type="project" value="UniProtKB-KW"/>
</dbReference>
<reference evidence="9" key="4">
    <citation type="submission" date="2025-09" db="UniProtKB">
        <authorList>
            <consortium name="Ensembl"/>
        </authorList>
    </citation>
    <scope>IDENTIFICATION</scope>
    <source>
        <strain evidence="9">HSOK</strain>
    </source>
</reference>
<dbReference type="GO" id="GO:0046872">
    <property type="term" value="F:metal ion binding"/>
    <property type="evidence" value="ECO:0007669"/>
    <property type="project" value="UniProtKB-KW"/>
</dbReference>
<sequence length="353" mass="40514">HVLPPVLSGSDISLEYSLLQTRQEALSAFRQPSTLSPRRARSRWLRLYLYRQRRALVAAWANLAIITATSVQREVWMHQRTQDWWDRVVRTWGQKLWVSNVRMRQETFEMCVCGCHQYSLTRIRHFANQSQCRSALELDYGVPHHTSSSQKVRSPNHGSHIPVIAPLENHVDYFNRKGWHSVILQAVVDHKYCFTNIYIRWPGSVHDSRFLRNSVIFEKAERGVLFPNIQGTQVSIMLLGDPAYPLRSWLMKGYPETGNLTEHQRHFNKRLSGARMTVCLSKRLDVDISLVPIVISGCCTLHNICEKHNAAYSEDPSAAGPPDVPPGDVDPLGIADIQPLRIREALTQYFAQQ</sequence>
<keyword evidence="6" id="KW-0378">Hydrolase</keyword>
<keyword evidence="7" id="KW-0539">Nucleus</keyword>
<dbReference type="InterPro" id="IPR027806">
    <property type="entry name" value="HARBI1_dom"/>
</dbReference>
<evidence type="ECO:0000313" key="10">
    <source>
        <dbReference type="Proteomes" id="UP000265200"/>
    </source>
</evidence>
<comment type="similarity">
    <text evidence="3">Belongs to the HARBI1 family.</text>
</comment>
<protein>
    <recommendedName>
        <fullName evidence="8">DDE Tnp4 domain-containing protein</fullName>
    </recommendedName>
</protein>
<comment type="cofactor">
    <cofactor evidence="1">
        <name>a divalent metal cation</name>
        <dbReference type="ChEBI" id="CHEBI:60240"/>
    </cofactor>
</comment>
<evidence type="ECO:0000313" key="9">
    <source>
        <dbReference type="Ensembl" id="ENSORLP00015021919.1"/>
    </source>
</evidence>
<dbReference type="PANTHER" id="PTHR22930:SF206">
    <property type="entry name" value="NUCLEASE HARBI1"/>
    <property type="match status" value="1"/>
</dbReference>
<reference evidence="9" key="3">
    <citation type="submission" date="2025-08" db="UniProtKB">
        <authorList>
            <consortium name="Ensembl"/>
        </authorList>
    </citation>
    <scope>IDENTIFICATION</scope>
    <source>
        <strain evidence="9">HSOK</strain>
    </source>
</reference>
<evidence type="ECO:0000256" key="2">
    <source>
        <dbReference type="ARBA" id="ARBA00004123"/>
    </source>
</evidence>
<evidence type="ECO:0000256" key="3">
    <source>
        <dbReference type="ARBA" id="ARBA00006958"/>
    </source>
</evidence>
<dbReference type="InterPro" id="IPR045249">
    <property type="entry name" value="HARBI1-like"/>
</dbReference>
<organism evidence="9 10">
    <name type="scientific">Oryzias latipes</name>
    <name type="common">Japanese rice fish</name>
    <name type="synonym">Japanese killifish</name>
    <dbReference type="NCBI Taxonomy" id="8090"/>
    <lineage>
        <taxon>Eukaryota</taxon>
        <taxon>Metazoa</taxon>
        <taxon>Chordata</taxon>
        <taxon>Craniata</taxon>
        <taxon>Vertebrata</taxon>
        <taxon>Euteleostomi</taxon>
        <taxon>Actinopterygii</taxon>
        <taxon>Neopterygii</taxon>
        <taxon>Teleostei</taxon>
        <taxon>Neoteleostei</taxon>
        <taxon>Acanthomorphata</taxon>
        <taxon>Ovalentaria</taxon>
        <taxon>Atherinomorphae</taxon>
        <taxon>Beloniformes</taxon>
        <taxon>Adrianichthyidae</taxon>
        <taxon>Oryziinae</taxon>
        <taxon>Oryzias</taxon>
    </lineage>
</organism>
<evidence type="ECO:0000259" key="8">
    <source>
        <dbReference type="Pfam" id="PF13359"/>
    </source>
</evidence>
<feature type="domain" description="DDE Tnp4" evidence="8">
    <location>
        <begin position="158"/>
        <end position="303"/>
    </location>
</feature>
<dbReference type="Proteomes" id="UP000265200">
    <property type="component" value="Chromosome 19"/>
</dbReference>
<name>A0A3P9IPU6_ORYLA</name>
<evidence type="ECO:0000256" key="4">
    <source>
        <dbReference type="ARBA" id="ARBA00022722"/>
    </source>
</evidence>
<dbReference type="AlphaFoldDB" id="A0A3P9IPU6"/>
<proteinExistence type="inferred from homology"/>
<comment type="subcellular location">
    <subcellularLocation>
        <location evidence="2">Nucleus</location>
    </subcellularLocation>
</comment>
<keyword evidence="4" id="KW-0540">Nuclease</keyword>
<reference evidence="9 10" key="2">
    <citation type="submission" date="2017-04" db="EMBL/GenBank/DDBJ databases">
        <title>CpG methylation of centromeres and impact of large insertions on vertebrate speciation.</title>
        <authorList>
            <person name="Ichikawa K."/>
            <person name="Yoshimura J."/>
            <person name="Morishita S."/>
        </authorList>
    </citation>
    <scope>NUCLEOTIDE SEQUENCE</scope>
    <source>
        <strain evidence="9 10">HSOK</strain>
    </source>
</reference>
<dbReference type="GO" id="GO:0005634">
    <property type="term" value="C:nucleus"/>
    <property type="evidence" value="ECO:0007669"/>
    <property type="project" value="UniProtKB-SubCell"/>
</dbReference>
<dbReference type="Ensembl" id="ENSORLT00015014323.1">
    <property type="protein sequence ID" value="ENSORLP00015021919.1"/>
    <property type="gene ID" value="ENSORLG00015001062.1"/>
</dbReference>
<reference key="1">
    <citation type="journal article" date="2007" name="Nature">
        <title>The medaka draft genome and insights into vertebrate genome evolution.</title>
        <authorList>
            <person name="Kasahara M."/>
            <person name="Naruse K."/>
            <person name="Sasaki S."/>
            <person name="Nakatani Y."/>
            <person name="Qu W."/>
            <person name="Ahsan B."/>
            <person name="Yamada T."/>
            <person name="Nagayasu Y."/>
            <person name="Doi K."/>
            <person name="Kasai Y."/>
            <person name="Jindo T."/>
            <person name="Kobayashi D."/>
            <person name="Shimada A."/>
            <person name="Toyoda A."/>
            <person name="Kuroki Y."/>
            <person name="Fujiyama A."/>
            <person name="Sasaki T."/>
            <person name="Shimizu A."/>
            <person name="Asakawa S."/>
            <person name="Shimizu N."/>
            <person name="Hashimoto S."/>
            <person name="Yang J."/>
            <person name="Lee Y."/>
            <person name="Matsushima K."/>
            <person name="Sugano S."/>
            <person name="Sakaizumi M."/>
            <person name="Narita T."/>
            <person name="Ohishi K."/>
            <person name="Haga S."/>
            <person name="Ohta F."/>
            <person name="Nomoto H."/>
            <person name="Nogata K."/>
            <person name="Morishita T."/>
            <person name="Endo T."/>
            <person name="Shin-I T."/>
            <person name="Takeda H."/>
            <person name="Morishita S."/>
            <person name="Kohara Y."/>
        </authorList>
    </citation>
    <scope>NUCLEOTIDE SEQUENCE [LARGE SCALE GENOMIC DNA]</scope>
    <source>
        <strain>Hd-rR</strain>
    </source>
</reference>
<evidence type="ECO:0000256" key="6">
    <source>
        <dbReference type="ARBA" id="ARBA00022801"/>
    </source>
</evidence>
<dbReference type="Pfam" id="PF13359">
    <property type="entry name" value="DDE_Tnp_4"/>
    <property type="match status" value="1"/>
</dbReference>
<evidence type="ECO:0000256" key="1">
    <source>
        <dbReference type="ARBA" id="ARBA00001968"/>
    </source>
</evidence>